<evidence type="ECO:0000256" key="2">
    <source>
        <dbReference type="ARBA" id="ARBA00023015"/>
    </source>
</evidence>
<dbReference type="FunFam" id="1.10.10.60:FF:000059">
    <property type="entry name" value="TGFB-induced factor homeobox 1"/>
    <property type="match status" value="1"/>
</dbReference>
<dbReference type="CDD" id="cd00086">
    <property type="entry name" value="homeodomain"/>
    <property type="match status" value="1"/>
</dbReference>
<feature type="compositionally biased region" description="Acidic residues" evidence="9">
    <location>
        <begin position="333"/>
        <end position="345"/>
    </location>
</feature>
<feature type="region of interest" description="Disordered" evidence="9">
    <location>
        <begin position="289"/>
        <end position="450"/>
    </location>
</feature>
<reference evidence="11" key="1">
    <citation type="journal article" date="2020" name="bioRxiv">
        <title>Chromosome-level reference genome of the European wasp spider Argiope bruennichi: a resource for studies on range expansion and evolutionary adaptation.</title>
        <authorList>
            <person name="Sheffer M.M."/>
            <person name="Hoppe A."/>
            <person name="Krehenwinkel H."/>
            <person name="Uhl G."/>
            <person name="Kuss A.W."/>
            <person name="Jensen L."/>
            <person name="Jensen C."/>
            <person name="Gillespie R.G."/>
            <person name="Hoff K.J."/>
            <person name="Prost S."/>
        </authorList>
    </citation>
    <scope>NUCLEOTIDE SEQUENCE</scope>
</reference>
<feature type="region of interest" description="Disordered" evidence="9">
    <location>
        <begin position="155"/>
        <end position="174"/>
    </location>
</feature>
<protein>
    <submittedName>
        <fullName evidence="11">Homeobox protein AKR like protein</fullName>
    </submittedName>
</protein>
<keyword evidence="4 8" id="KW-0371">Homeobox</keyword>
<keyword evidence="6 8" id="KW-0539">Nucleus</keyword>
<keyword evidence="2" id="KW-0805">Transcription regulation</keyword>
<feature type="DNA-binding region" description="Homeobox" evidence="8">
    <location>
        <begin position="196"/>
        <end position="258"/>
    </location>
</feature>
<dbReference type="Gene3D" id="1.10.10.60">
    <property type="entry name" value="Homeodomain-like"/>
    <property type="match status" value="1"/>
</dbReference>
<evidence type="ECO:0000256" key="3">
    <source>
        <dbReference type="ARBA" id="ARBA00023125"/>
    </source>
</evidence>
<gene>
    <name evidence="11" type="ORF">HNY73_012011</name>
</gene>
<dbReference type="PROSITE" id="PS50071">
    <property type="entry name" value="HOMEOBOX_2"/>
    <property type="match status" value="1"/>
</dbReference>
<keyword evidence="5" id="KW-0804">Transcription</keyword>
<dbReference type="EMBL" id="JABXBU010001863">
    <property type="protein sequence ID" value="KAF8781633.1"/>
    <property type="molecule type" value="Genomic_DNA"/>
</dbReference>
<evidence type="ECO:0000256" key="7">
    <source>
        <dbReference type="ARBA" id="ARBA00038021"/>
    </source>
</evidence>
<keyword evidence="3 8" id="KW-0238">DNA-binding</keyword>
<feature type="compositionally biased region" description="Low complexity" evidence="9">
    <location>
        <begin position="347"/>
        <end position="359"/>
    </location>
</feature>
<comment type="subcellular location">
    <subcellularLocation>
        <location evidence="1 8">Nucleus</location>
    </subcellularLocation>
</comment>
<feature type="compositionally biased region" description="Polar residues" evidence="9">
    <location>
        <begin position="387"/>
        <end position="409"/>
    </location>
</feature>
<evidence type="ECO:0000256" key="5">
    <source>
        <dbReference type="ARBA" id="ARBA00023163"/>
    </source>
</evidence>
<dbReference type="InterPro" id="IPR001356">
    <property type="entry name" value="HD"/>
</dbReference>
<sequence length="481" mass="55095">MRESSQQWKGRGQGTVPDFSAAYEEEKLFALYLFETKTGEAGSLLPRCEWGRRYPRFLILRNVFGSSERHLREGVFIFYALLMLPPIATEINVCEIHRKGQEVLDTLLTMSFVSRTKDKQKWIDLCNIKFTGDDRIQRGYIRTADQECLTRKADSFSGSSNEHENDNISKDNLPMHLSDEAMPYPRPESLLPGEFRRKRRGNLPKESVRILRMWLYEHRYSAYPSEEEKARLAEEAKLTLFQVSNWFINARRRILPDIIRKDHYPRKDYYPRPYPIKRNIGVNVPRSPYPIKRNIGVNVPRSASTSTITSSRSNSYSRSMDSNSSPISLTDDSVTDADADSEDPDNSTTSTASSRIRSSQDIYIMKLKHRQRTHEQKLRTKPPETDLQCTMVHNPSSVKGETSHQNSFEDNPKALYSSKEDSSPSRNSDNSTQETWTSSNTPPLTPPSSVDSSLTCLYILANVACKVRDQELQAKSPSVDL</sequence>
<dbReference type="AlphaFoldDB" id="A0A8T0ETR9"/>
<feature type="domain" description="Homeobox" evidence="10">
    <location>
        <begin position="194"/>
        <end position="257"/>
    </location>
</feature>
<dbReference type="GO" id="GO:0000987">
    <property type="term" value="F:cis-regulatory region sequence-specific DNA binding"/>
    <property type="evidence" value="ECO:0007669"/>
    <property type="project" value="UniProtKB-ARBA"/>
</dbReference>
<dbReference type="InterPro" id="IPR009057">
    <property type="entry name" value="Homeodomain-like_sf"/>
</dbReference>
<dbReference type="InterPro" id="IPR050224">
    <property type="entry name" value="TALE_homeobox"/>
</dbReference>
<dbReference type="SUPFAM" id="SSF46689">
    <property type="entry name" value="Homeodomain-like"/>
    <property type="match status" value="1"/>
</dbReference>
<dbReference type="GO" id="GO:0001654">
    <property type="term" value="P:eye development"/>
    <property type="evidence" value="ECO:0007669"/>
    <property type="project" value="UniProtKB-ARBA"/>
</dbReference>
<evidence type="ECO:0000256" key="1">
    <source>
        <dbReference type="ARBA" id="ARBA00004123"/>
    </source>
</evidence>
<evidence type="ECO:0000256" key="4">
    <source>
        <dbReference type="ARBA" id="ARBA00023155"/>
    </source>
</evidence>
<evidence type="ECO:0000256" key="6">
    <source>
        <dbReference type="ARBA" id="ARBA00023242"/>
    </source>
</evidence>
<organism evidence="11 12">
    <name type="scientific">Argiope bruennichi</name>
    <name type="common">Wasp spider</name>
    <name type="synonym">Aranea bruennichi</name>
    <dbReference type="NCBI Taxonomy" id="94029"/>
    <lineage>
        <taxon>Eukaryota</taxon>
        <taxon>Metazoa</taxon>
        <taxon>Ecdysozoa</taxon>
        <taxon>Arthropoda</taxon>
        <taxon>Chelicerata</taxon>
        <taxon>Arachnida</taxon>
        <taxon>Araneae</taxon>
        <taxon>Araneomorphae</taxon>
        <taxon>Entelegynae</taxon>
        <taxon>Araneoidea</taxon>
        <taxon>Araneidae</taxon>
        <taxon>Argiope</taxon>
    </lineage>
</organism>
<dbReference type="GO" id="GO:0006355">
    <property type="term" value="P:regulation of DNA-templated transcription"/>
    <property type="evidence" value="ECO:0007669"/>
    <property type="project" value="InterPro"/>
</dbReference>
<evidence type="ECO:0000256" key="8">
    <source>
        <dbReference type="PROSITE-ProRule" id="PRU00108"/>
    </source>
</evidence>
<dbReference type="GO" id="GO:0005634">
    <property type="term" value="C:nucleus"/>
    <property type="evidence" value="ECO:0007669"/>
    <property type="project" value="UniProtKB-SubCell"/>
</dbReference>
<name>A0A8T0ETR9_ARGBR</name>
<keyword evidence="12" id="KW-1185">Reference proteome</keyword>
<reference evidence="11" key="2">
    <citation type="submission" date="2020-06" db="EMBL/GenBank/DDBJ databases">
        <authorList>
            <person name="Sheffer M."/>
        </authorList>
    </citation>
    <scope>NUCLEOTIDE SEQUENCE</scope>
</reference>
<dbReference type="Pfam" id="PF05920">
    <property type="entry name" value="Homeobox_KN"/>
    <property type="match status" value="1"/>
</dbReference>
<dbReference type="Proteomes" id="UP000807504">
    <property type="component" value="Unassembled WGS sequence"/>
</dbReference>
<dbReference type="InterPro" id="IPR008422">
    <property type="entry name" value="KN_HD"/>
</dbReference>
<evidence type="ECO:0000256" key="9">
    <source>
        <dbReference type="SAM" id="MobiDB-lite"/>
    </source>
</evidence>
<evidence type="ECO:0000313" key="11">
    <source>
        <dbReference type="EMBL" id="KAF8781633.1"/>
    </source>
</evidence>
<dbReference type="GO" id="GO:0048646">
    <property type="term" value="P:anatomical structure formation involved in morphogenesis"/>
    <property type="evidence" value="ECO:0007669"/>
    <property type="project" value="UniProtKB-ARBA"/>
</dbReference>
<accession>A0A8T0ETR9</accession>
<feature type="compositionally biased region" description="Polar residues" evidence="9">
    <location>
        <begin position="424"/>
        <end position="434"/>
    </location>
</feature>
<proteinExistence type="inferred from homology"/>
<evidence type="ECO:0000313" key="12">
    <source>
        <dbReference type="Proteomes" id="UP000807504"/>
    </source>
</evidence>
<dbReference type="PANTHER" id="PTHR11850">
    <property type="entry name" value="HOMEOBOX PROTEIN TRANSCRIPTION FACTORS"/>
    <property type="match status" value="1"/>
</dbReference>
<feature type="compositionally biased region" description="Low complexity" evidence="9">
    <location>
        <begin position="301"/>
        <end position="325"/>
    </location>
</feature>
<dbReference type="SMART" id="SM00389">
    <property type="entry name" value="HOX"/>
    <property type="match status" value="1"/>
</dbReference>
<comment type="similarity">
    <text evidence="7">Belongs to the TALE/TGIF homeobox family.</text>
</comment>
<feature type="compositionally biased region" description="Basic and acidic residues" evidence="9">
    <location>
        <begin position="373"/>
        <end position="384"/>
    </location>
</feature>
<comment type="caution">
    <text evidence="11">The sequence shown here is derived from an EMBL/GenBank/DDBJ whole genome shotgun (WGS) entry which is preliminary data.</text>
</comment>
<evidence type="ECO:0000259" key="10">
    <source>
        <dbReference type="PROSITE" id="PS50071"/>
    </source>
</evidence>